<evidence type="ECO:0000313" key="1">
    <source>
        <dbReference type="EMBL" id="CAH9104740.1"/>
    </source>
</evidence>
<sequence length="124" mass="13088">MENFSLSRFSTPARSPASVSQEATVAVNLLRCLLPSPAVSEGLTGAFVFEAAAGDAGAAGVRLYRSTTRTFLDFNFFVSACISNTTTSVSSSLGRFRLLRWPGIPGHHPSAVVPFLTTSTPGFT</sequence>
<evidence type="ECO:0000313" key="2">
    <source>
        <dbReference type="EMBL" id="CAH9139889.1"/>
    </source>
</evidence>
<organism evidence="1 3">
    <name type="scientific">Cuscuta epithymum</name>
    <dbReference type="NCBI Taxonomy" id="186058"/>
    <lineage>
        <taxon>Eukaryota</taxon>
        <taxon>Viridiplantae</taxon>
        <taxon>Streptophyta</taxon>
        <taxon>Embryophyta</taxon>
        <taxon>Tracheophyta</taxon>
        <taxon>Spermatophyta</taxon>
        <taxon>Magnoliopsida</taxon>
        <taxon>eudicotyledons</taxon>
        <taxon>Gunneridae</taxon>
        <taxon>Pentapetalae</taxon>
        <taxon>asterids</taxon>
        <taxon>lamiids</taxon>
        <taxon>Solanales</taxon>
        <taxon>Convolvulaceae</taxon>
        <taxon>Cuscuteae</taxon>
        <taxon>Cuscuta</taxon>
        <taxon>Cuscuta subgen. Cuscuta</taxon>
    </lineage>
</organism>
<evidence type="ECO:0000313" key="3">
    <source>
        <dbReference type="Proteomes" id="UP001152523"/>
    </source>
</evidence>
<comment type="caution">
    <text evidence="1">The sequence shown here is derived from an EMBL/GenBank/DDBJ whole genome shotgun (WGS) entry which is preliminary data.</text>
</comment>
<dbReference type="Proteomes" id="UP001152523">
    <property type="component" value="Unassembled WGS sequence"/>
</dbReference>
<gene>
    <name evidence="1" type="ORF">CEPIT_LOCUS16892</name>
    <name evidence="2" type="ORF">CEPIT_LOCUS37923</name>
</gene>
<reference evidence="1" key="1">
    <citation type="submission" date="2022-07" db="EMBL/GenBank/DDBJ databases">
        <authorList>
            <person name="Macas J."/>
            <person name="Novak P."/>
            <person name="Neumann P."/>
        </authorList>
    </citation>
    <scope>NUCLEOTIDE SEQUENCE</scope>
</reference>
<protein>
    <submittedName>
        <fullName evidence="1">Uncharacterized protein</fullName>
    </submittedName>
</protein>
<keyword evidence="3" id="KW-1185">Reference proteome</keyword>
<dbReference type="EMBL" id="CAMAPF010000128">
    <property type="protein sequence ID" value="CAH9104740.1"/>
    <property type="molecule type" value="Genomic_DNA"/>
</dbReference>
<dbReference type="AlphaFoldDB" id="A0AAV0DLQ3"/>
<proteinExistence type="predicted"/>
<dbReference type="EMBL" id="CAMAPF010001020">
    <property type="protein sequence ID" value="CAH9139889.1"/>
    <property type="molecule type" value="Genomic_DNA"/>
</dbReference>
<name>A0AAV0DLQ3_9ASTE</name>
<accession>A0AAV0DLQ3</accession>